<feature type="compositionally biased region" description="Polar residues" evidence="1">
    <location>
        <begin position="209"/>
        <end position="237"/>
    </location>
</feature>
<dbReference type="EMBL" id="JALJOS010000008">
    <property type="protein sequence ID" value="KAK9835550.1"/>
    <property type="molecule type" value="Genomic_DNA"/>
</dbReference>
<evidence type="ECO:0000313" key="3">
    <source>
        <dbReference type="Proteomes" id="UP001438707"/>
    </source>
</evidence>
<protein>
    <submittedName>
        <fullName evidence="2">Uncharacterized protein</fullName>
    </submittedName>
</protein>
<name>A0AAW1RPK5_9CHLO</name>
<evidence type="ECO:0000313" key="2">
    <source>
        <dbReference type="EMBL" id="KAK9835550.1"/>
    </source>
</evidence>
<proteinExistence type="predicted"/>
<evidence type="ECO:0000256" key="1">
    <source>
        <dbReference type="SAM" id="MobiDB-lite"/>
    </source>
</evidence>
<dbReference type="AlphaFoldDB" id="A0AAW1RPK5"/>
<comment type="caution">
    <text evidence="2">The sequence shown here is derived from an EMBL/GenBank/DDBJ whole genome shotgun (WGS) entry which is preliminary data.</text>
</comment>
<dbReference type="Proteomes" id="UP001438707">
    <property type="component" value="Unassembled WGS sequence"/>
</dbReference>
<organism evidence="2 3">
    <name type="scientific">Apatococcus lobatus</name>
    <dbReference type="NCBI Taxonomy" id="904363"/>
    <lineage>
        <taxon>Eukaryota</taxon>
        <taxon>Viridiplantae</taxon>
        <taxon>Chlorophyta</taxon>
        <taxon>core chlorophytes</taxon>
        <taxon>Trebouxiophyceae</taxon>
        <taxon>Chlorellales</taxon>
        <taxon>Chlorellaceae</taxon>
        <taxon>Apatococcus</taxon>
    </lineage>
</organism>
<gene>
    <name evidence="2" type="ORF">WJX74_002771</name>
</gene>
<accession>A0AAW1RPK5</accession>
<feature type="region of interest" description="Disordered" evidence="1">
    <location>
        <begin position="89"/>
        <end position="114"/>
    </location>
</feature>
<feature type="region of interest" description="Disordered" evidence="1">
    <location>
        <begin position="173"/>
        <end position="237"/>
    </location>
</feature>
<keyword evidence="3" id="KW-1185">Reference proteome</keyword>
<sequence>MLSQQFRPNITAGVRVTDLRVETAEAYTLEISSSGVTPPAEACHTASRYKCGRSECCIALQIGSHAYLRPVPTGQWSASYPMPHHIPLQQHAHQQQQHETEQTQQHAEAQHEEPFMRRGHPLQIRTQIMAAWSNTIPAAVINRSPSIPFAADSEQSRSPLSPIMSAFAASPSPDSVLAASAGKRSPFADSTAAPPPTPASPLTPASQAWSSCAGSLNPSQTSSRATSKAPSRAASLQSADTLDLPHVQAMMGQLCHALNVSHLTPRQS</sequence>
<reference evidence="2 3" key="1">
    <citation type="journal article" date="2024" name="Nat. Commun.">
        <title>Phylogenomics reveals the evolutionary origins of lichenization in chlorophyte algae.</title>
        <authorList>
            <person name="Puginier C."/>
            <person name="Libourel C."/>
            <person name="Otte J."/>
            <person name="Skaloud P."/>
            <person name="Haon M."/>
            <person name="Grisel S."/>
            <person name="Petersen M."/>
            <person name="Berrin J.G."/>
            <person name="Delaux P.M."/>
            <person name="Dal Grande F."/>
            <person name="Keller J."/>
        </authorList>
    </citation>
    <scope>NUCLEOTIDE SEQUENCE [LARGE SCALE GENOMIC DNA]</scope>
    <source>
        <strain evidence="2 3">SAG 2145</strain>
    </source>
</reference>